<keyword evidence="1" id="KW-0812">Transmembrane</keyword>
<dbReference type="AlphaFoldDB" id="A0A814C4I4"/>
<organism evidence="2 3">
    <name type="scientific">Brachionus calyciflorus</name>
    <dbReference type="NCBI Taxonomy" id="104777"/>
    <lineage>
        <taxon>Eukaryota</taxon>
        <taxon>Metazoa</taxon>
        <taxon>Spiralia</taxon>
        <taxon>Gnathifera</taxon>
        <taxon>Rotifera</taxon>
        <taxon>Eurotatoria</taxon>
        <taxon>Monogononta</taxon>
        <taxon>Pseudotrocha</taxon>
        <taxon>Ploima</taxon>
        <taxon>Brachionidae</taxon>
        <taxon>Brachionus</taxon>
    </lineage>
</organism>
<evidence type="ECO:0000313" key="3">
    <source>
        <dbReference type="Proteomes" id="UP000663879"/>
    </source>
</evidence>
<keyword evidence="3" id="KW-1185">Reference proteome</keyword>
<sequence>MIISNKTLGLIVIILLIVIVFLNYDSTDTLVGPGTRGLSRSTYLKKCIDLYKKERNPDPKLIKRPPVREIPADMYDEFTMYGKMPNRKYWYINEVYSDSTSNNKTIMQEYSIMDIAKLVEKVKNNEPQPHYGDKVLNELMGNYSSYVKDKSVVVIGTQLPWVEAIAYYHGATYITTLDYTRKKYRVANMNWYHVNDFLDEHIEKRKIEEFDVDLLKKI</sequence>
<evidence type="ECO:0000313" key="2">
    <source>
        <dbReference type="EMBL" id="CAF0935345.1"/>
    </source>
</evidence>
<feature type="transmembrane region" description="Helical" evidence="1">
    <location>
        <begin position="7"/>
        <end position="24"/>
    </location>
</feature>
<name>A0A814C4I4_9BILA</name>
<dbReference type="Proteomes" id="UP000663879">
    <property type="component" value="Unassembled WGS sequence"/>
</dbReference>
<protein>
    <submittedName>
        <fullName evidence="2">Uncharacterized protein</fullName>
    </submittedName>
</protein>
<dbReference type="OrthoDB" id="428346at2759"/>
<accession>A0A814C4I4</accession>
<reference evidence="2" key="1">
    <citation type="submission" date="2021-02" db="EMBL/GenBank/DDBJ databases">
        <authorList>
            <person name="Nowell W R."/>
        </authorList>
    </citation>
    <scope>NUCLEOTIDE SEQUENCE</scope>
    <source>
        <strain evidence="2">Ploen Becks lab</strain>
    </source>
</reference>
<proteinExistence type="predicted"/>
<gene>
    <name evidence="2" type="ORF">OXX778_LOCUS13129</name>
</gene>
<dbReference type="EMBL" id="CAJNOC010002473">
    <property type="protein sequence ID" value="CAF0935345.1"/>
    <property type="molecule type" value="Genomic_DNA"/>
</dbReference>
<comment type="caution">
    <text evidence="2">The sequence shown here is derived from an EMBL/GenBank/DDBJ whole genome shotgun (WGS) entry which is preliminary data.</text>
</comment>
<evidence type="ECO:0000256" key="1">
    <source>
        <dbReference type="SAM" id="Phobius"/>
    </source>
</evidence>
<keyword evidence="1" id="KW-0472">Membrane</keyword>
<keyword evidence="1" id="KW-1133">Transmembrane helix</keyword>